<geneLocation type="plasmid" evidence="2">
    <name>cbm2613_p</name>
</geneLocation>
<dbReference type="EMBL" id="LT976981">
    <property type="protein sequence ID" value="SOZ74371.1"/>
    <property type="molecule type" value="Genomic_DNA"/>
</dbReference>
<accession>A0A375EBT6</accession>
<gene>
    <name evidence="1" type="ORF">CBM2613_P10019</name>
</gene>
<evidence type="ECO:0000313" key="1">
    <source>
        <dbReference type="EMBL" id="SOZ74371.1"/>
    </source>
</evidence>
<protein>
    <submittedName>
        <fullName evidence="1">Uncharacterized protein</fullName>
    </submittedName>
</protein>
<proteinExistence type="predicted"/>
<name>A0A375EBT6_9BURK</name>
<sequence length="102" mass="11351">MIERAELGLPRMWRQKMLQRDRSRKLLPNVAICGMEKATINTLFTREQLDLYFASYIGMEGGNPAGEVWFYDGVPPSTADPLVGAPGAQSRTQCLGCTTRLS</sequence>
<reference evidence="2" key="1">
    <citation type="submission" date="2018-01" db="EMBL/GenBank/DDBJ databases">
        <authorList>
            <person name="Gaut B.S."/>
            <person name="Morton B.R."/>
            <person name="Clegg M.T."/>
            <person name="Duvall M.R."/>
        </authorList>
    </citation>
    <scope>NUCLEOTIDE SEQUENCE [LARGE SCALE GENOMIC DNA]</scope>
    <source>
        <plasmid evidence="2">Plasmid cbm2613_p</plasmid>
    </source>
</reference>
<evidence type="ECO:0000313" key="2">
    <source>
        <dbReference type="Proteomes" id="UP000256952"/>
    </source>
</evidence>
<organism evidence="1 2">
    <name type="scientific">Cupriavidus taiwanensis</name>
    <dbReference type="NCBI Taxonomy" id="164546"/>
    <lineage>
        <taxon>Bacteria</taxon>
        <taxon>Pseudomonadati</taxon>
        <taxon>Pseudomonadota</taxon>
        <taxon>Betaproteobacteria</taxon>
        <taxon>Burkholderiales</taxon>
        <taxon>Burkholderiaceae</taxon>
        <taxon>Cupriavidus</taxon>
    </lineage>
</organism>
<dbReference type="AlphaFoldDB" id="A0A375EBT6"/>
<dbReference type="Proteomes" id="UP000256952">
    <property type="component" value="Plasmid CBM2613_p"/>
</dbReference>
<keyword evidence="1" id="KW-0614">Plasmid</keyword>